<dbReference type="Gene3D" id="3.40.1440.10">
    <property type="entry name" value="GIY-YIG endonuclease"/>
    <property type="match status" value="1"/>
</dbReference>
<dbReference type="Pfam" id="PF01541">
    <property type="entry name" value="GIY-YIG"/>
    <property type="match status" value="1"/>
</dbReference>
<keyword evidence="6" id="KW-0460">Magnesium</keyword>
<comment type="cofactor">
    <cofactor evidence="1">
        <name>Mg(2+)</name>
        <dbReference type="ChEBI" id="CHEBI:18420"/>
    </cofactor>
</comment>
<dbReference type="SMART" id="SM00465">
    <property type="entry name" value="GIYc"/>
    <property type="match status" value="1"/>
</dbReference>
<organism evidence="9 10">
    <name type="scientific">Bacillus phage PBC2</name>
    <dbReference type="NCBI Taxonomy" id="1675029"/>
    <lineage>
        <taxon>Viruses</taxon>
        <taxon>Duplodnaviria</taxon>
        <taxon>Heunggongvirae</taxon>
        <taxon>Uroviricota</taxon>
        <taxon>Caudoviricetes</taxon>
        <taxon>Andregratiavirinae</taxon>
        <taxon>Haetaevirus</taxon>
        <taxon>Haetaevirus PBC2</taxon>
    </lineage>
</organism>
<dbReference type="InterPro" id="IPR003647">
    <property type="entry name" value="Intron_nuc_1_rpt"/>
</dbReference>
<evidence type="ECO:0000256" key="2">
    <source>
        <dbReference type="ARBA" id="ARBA00010045"/>
    </source>
</evidence>
<evidence type="ECO:0000313" key="9">
    <source>
        <dbReference type="EMBL" id="AKQ08406.1"/>
    </source>
</evidence>
<sequence length="247" mass="28669">MDIFGYVYMIVNTINDKAYIGKTTNIQRRMSRHKSDAINGVNKYLYNGMRKHGIENFIYYILEEAYSESELNDLEIYYIALYDTYKGYGYNMSEGGDGFLSGENHPMYGMKGDKNHNFGRKHTSEWREEHSQRMKGDGNPFYGKSHTEESKKRMSDSKLGRKLSEEHKKKVSENHADISGDKNPMARAVVQLTRDNEFITEYDTSKQGADAVGGDNSPIIKCCKGKQKTAYGYKWMYKEDYYNLKDR</sequence>
<evidence type="ECO:0000313" key="10">
    <source>
        <dbReference type="Proteomes" id="UP000223102"/>
    </source>
</evidence>
<keyword evidence="10" id="KW-1185">Reference proteome</keyword>
<dbReference type="GO" id="GO:0003677">
    <property type="term" value="F:DNA binding"/>
    <property type="evidence" value="ECO:0007669"/>
    <property type="project" value="InterPro"/>
</dbReference>
<dbReference type="InterPro" id="IPR035901">
    <property type="entry name" value="GIY-YIG_endonuc_sf"/>
</dbReference>
<keyword evidence="3" id="KW-0540">Nuclease</keyword>
<proteinExistence type="predicted"/>
<accession>A0A218KBZ6</accession>
<feature type="domain" description="GIY-YIG" evidence="8">
    <location>
        <begin position="3"/>
        <end position="88"/>
    </location>
</feature>
<dbReference type="CDD" id="cd10443">
    <property type="entry name" value="GIY-YIG_HE_Tlr8p_PBC-V_like"/>
    <property type="match status" value="1"/>
</dbReference>
<gene>
    <name evidence="9" type="ORF">PBC2_091</name>
</gene>
<evidence type="ECO:0000256" key="3">
    <source>
        <dbReference type="ARBA" id="ARBA00022722"/>
    </source>
</evidence>
<dbReference type="Proteomes" id="UP000223102">
    <property type="component" value="Segment"/>
</dbReference>
<dbReference type="SMART" id="SM00496">
    <property type="entry name" value="IENR2"/>
    <property type="match status" value="3"/>
</dbReference>
<dbReference type="NCBIfam" id="TIGR01453">
    <property type="entry name" value="grpIintron_endo"/>
    <property type="match status" value="1"/>
</dbReference>
<dbReference type="InterPro" id="IPR003611">
    <property type="entry name" value="NUMOD3"/>
</dbReference>
<protein>
    <recommendedName>
        <fullName evidence="8">GIY-YIG domain-containing protein</fullName>
    </recommendedName>
</protein>
<comment type="similarity">
    <text evidence="2">To endonucleases of group I introns of fungi and phage.</text>
</comment>
<dbReference type="Gene3D" id="1.10.10.10">
    <property type="entry name" value="Winged helix-like DNA-binding domain superfamily/Winged helix DNA-binding domain"/>
    <property type="match status" value="1"/>
</dbReference>
<dbReference type="GO" id="GO:0016787">
    <property type="term" value="F:hydrolase activity"/>
    <property type="evidence" value="ECO:0007669"/>
    <property type="project" value="UniProtKB-KW"/>
</dbReference>
<reference evidence="9 10" key="1">
    <citation type="submission" date="2015-06" db="EMBL/GenBank/DDBJ databases">
        <title>Complete genome sequence of Bacillus cereus phage PBC2.</title>
        <authorList>
            <person name="Kong M."/>
            <person name="Ryu S."/>
        </authorList>
    </citation>
    <scope>NUCLEOTIDE SEQUENCE [LARGE SCALE GENOMIC DNA]</scope>
</reference>
<keyword evidence="4" id="KW-0255">Endonuclease</keyword>
<dbReference type="SMART" id="SM00497">
    <property type="entry name" value="IENR1"/>
    <property type="match status" value="1"/>
</dbReference>
<evidence type="ECO:0000259" key="8">
    <source>
        <dbReference type="PROSITE" id="PS50164"/>
    </source>
</evidence>
<evidence type="ECO:0000256" key="1">
    <source>
        <dbReference type="ARBA" id="ARBA00001946"/>
    </source>
</evidence>
<feature type="compositionally biased region" description="Basic and acidic residues" evidence="7">
    <location>
        <begin position="124"/>
        <end position="136"/>
    </location>
</feature>
<evidence type="ECO:0000256" key="6">
    <source>
        <dbReference type="ARBA" id="ARBA00022842"/>
    </source>
</evidence>
<dbReference type="PROSITE" id="PS50164">
    <property type="entry name" value="GIY_YIG"/>
    <property type="match status" value="1"/>
</dbReference>
<name>A0A218KBZ6_9CAUD</name>
<evidence type="ECO:0000256" key="4">
    <source>
        <dbReference type="ARBA" id="ARBA00022759"/>
    </source>
</evidence>
<dbReference type="SUPFAM" id="SSF64496">
    <property type="entry name" value="DNA-binding domain of intron-encoded endonucleases"/>
    <property type="match status" value="1"/>
</dbReference>
<dbReference type="EMBL" id="KT070867">
    <property type="protein sequence ID" value="AKQ08406.1"/>
    <property type="molecule type" value="Genomic_DNA"/>
</dbReference>
<dbReference type="InterPro" id="IPR036388">
    <property type="entry name" value="WH-like_DNA-bd_sf"/>
</dbReference>
<feature type="region of interest" description="Disordered" evidence="7">
    <location>
        <begin position="124"/>
        <end position="181"/>
    </location>
</feature>
<feature type="compositionally biased region" description="Basic and acidic residues" evidence="7">
    <location>
        <begin position="145"/>
        <end position="180"/>
    </location>
</feature>
<dbReference type="InterPro" id="IPR000305">
    <property type="entry name" value="GIY-YIG_endonuc"/>
</dbReference>
<dbReference type="SUPFAM" id="SSF82771">
    <property type="entry name" value="GIY-YIG endonuclease"/>
    <property type="match status" value="1"/>
</dbReference>
<evidence type="ECO:0000256" key="5">
    <source>
        <dbReference type="ARBA" id="ARBA00022801"/>
    </source>
</evidence>
<dbReference type="InterPro" id="IPR006350">
    <property type="entry name" value="Intron_endoG1"/>
</dbReference>
<evidence type="ECO:0000256" key="7">
    <source>
        <dbReference type="SAM" id="MobiDB-lite"/>
    </source>
</evidence>
<keyword evidence="5" id="KW-0378">Hydrolase</keyword>
<dbReference type="Pfam" id="PF07460">
    <property type="entry name" value="NUMOD3"/>
    <property type="match status" value="2"/>
</dbReference>
<dbReference type="GO" id="GO:0004519">
    <property type="term" value="F:endonuclease activity"/>
    <property type="evidence" value="ECO:0007669"/>
    <property type="project" value="UniProtKB-KW"/>
</dbReference>